<dbReference type="EMBL" id="QMWO01000132">
    <property type="protein sequence ID" value="RLG68657.1"/>
    <property type="molecule type" value="Genomic_DNA"/>
</dbReference>
<keyword evidence="1" id="KW-0812">Transmembrane</keyword>
<gene>
    <name evidence="2" type="ORF">DRO07_03245</name>
</gene>
<proteinExistence type="predicted"/>
<sequence>MNPAERDKISVGDRVVYYGNGLVFGVFEVVALVDNEFKGWQKAYPFQLKIKPLGIPNNPIKSGILAKPLADKISLQKAHGGSPNLVELTEEEFN</sequence>
<evidence type="ECO:0000256" key="1">
    <source>
        <dbReference type="SAM" id="Phobius"/>
    </source>
</evidence>
<dbReference type="AlphaFoldDB" id="A0A497JFL6"/>
<evidence type="ECO:0008006" key="4">
    <source>
        <dbReference type="Google" id="ProtNLM"/>
    </source>
</evidence>
<feature type="transmembrane region" description="Helical" evidence="1">
    <location>
        <begin position="15"/>
        <end position="33"/>
    </location>
</feature>
<keyword evidence="1" id="KW-0472">Membrane</keyword>
<comment type="caution">
    <text evidence="2">The sequence shown here is derived from an EMBL/GenBank/DDBJ whole genome shotgun (WGS) entry which is preliminary data.</text>
</comment>
<protein>
    <recommendedName>
        <fullName evidence="4">EVE domain-containing protein</fullName>
    </recommendedName>
</protein>
<evidence type="ECO:0000313" key="3">
    <source>
        <dbReference type="Proteomes" id="UP000277633"/>
    </source>
</evidence>
<keyword evidence="1" id="KW-1133">Transmembrane helix</keyword>
<name>A0A497JFL6_9ARCH</name>
<organism evidence="2 3">
    <name type="scientific">Candidatus Iainarchaeum sp</name>
    <dbReference type="NCBI Taxonomy" id="3101447"/>
    <lineage>
        <taxon>Archaea</taxon>
        <taxon>Candidatus Iainarchaeota</taxon>
        <taxon>Candidatus Iainarchaeia</taxon>
        <taxon>Candidatus Iainarchaeales</taxon>
        <taxon>Candidatus Iainarchaeaceae</taxon>
        <taxon>Candidatus Iainarchaeum</taxon>
    </lineage>
</organism>
<reference evidence="2 3" key="1">
    <citation type="submission" date="2018-06" db="EMBL/GenBank/DDBJ databases">
        <title>Extensive metabolic versatility and redundancy in microbially diverse, dynamic hydrothermal sediments.</title>
        <authorList>
            <person name="Dombrowski N."/>
            <person name="Teske A."/>
            <person name="Baker B.J."/>
        </authorList>
    </citation>
    <scope>NUCLEOTIDE SEQUENCE [LARGE SCALE GENOMIC DNA]</scope>
    <source>
        <strain evidence="2">B9_G13</strain>
    </source>
</reference>
<evidence type="ECO:0000313" key="2">
    <source>
        <dbReference type="EMBL" id="RLG68657.1"/>
    </source>
</evidence>
<dbReference type="Proteomes" id="UP000277633">
    <property type="component" value="Unassembled WGS sequence"/>
</dbReference>
<feature type="non-terminal residue" evidence="2">
    <location>
        <position position="94"/>
    </location>
</feature>
<accession>A0A497JFL6</accession>